<dbReference type="Proteomes" id="UP001519345">
    <property type="component" value="Unassembled WGS sequence"/>
</dbReference>
<feature type="transmembrane region" description="Helical" evidence="1">
    <location>
        <begin position="54"/>
        <end position="73"/>
    </location>
</feature>
<evidence type="ECO:0000313" key="2">
    <source>
        <dbReference type="EMBL" id="MBP1970928.1"/>
    </source>
</evidence>
<comment type="caution">
    <text evidence="2">The sequence shown here is derived from an EMBL/GenBank/DDBJ whole genome shotgun (WGS) entry which is preliminary data.</text>
</comment>
<proteinExistence type="predicted"/>
<protein>
    <recommendedName>
        <fullName evidence="4">DUF3784 domain-containing protein</fullName>
    </recommendedName>
</protein>
<feature type="transmembrane region" description="Helical" evidence="1">
    <location>
        <begin position="79"/>
        <end position="97"/>
    </location>
</feature>
<evidence type="ECO:0000256" key="1">
    <source>
        <dbReference type="SAM" id="Phobius"/>
    </source>
</evidence>
<dbReference type="EMBL" id="JAGGKX010000018">
    <property type="protein sequence ID" value="MBP1970928.1"/>
    <property type="molecule type" value="Genomic_DNA"/>
</dbReference>
<evidence type="ECO:0008006" key="4">
    <source>
        <dbReference type="Google" id="ProtNLM"/>
    </source>
</evidence>
<gene>
    <name evidence="2" type="ORF">J2Z83_003064</name>
</gene>
<keyword evidence="1" id="KW-1133">Transmembrane helix</keyword>
<keyword evidence="1" id="KW-0472">Membrane</keyword>
<keyword evidence="3" id="KW-1185">Reference proteome</keyword>
<feature type="transmembrane region" description="Helical" evidence="1">
    <location>
        <begin position="6"/>
        <end position="22"/>
    </location>
</feature>
<accession>A0ABS4IJ66</accession>
<keyword evidence="1" id="KW-0812">Transmembrane</keyword>
<dbReference type="RefSeq" id="WP_209464013.1">
    <property type="nucleotide sequence ID" value="NZ_CP110224.1"/>
</dbReference>
<organism evidence="2 3">
    <name type="scientific">Virgibacillus natechei</name>
    <dbReference type="NCBI Taxonomy" id="1216297"/>
    <lineage>
        <taxon>Bacteria</taxon>
        <taxon>Bacillati</taxon>
        <taxon>Bacillota</taxon>
        <taxon>Bacilli</taxon>
        <taxon>Bacillales</taxon>
        <taxon>Bacillaceae</taxon>
        <taxon>Virgibacillus</taxon>
    </lineage>
</organism>
<evidence type="ECO:0000313" key="3">
    <source>
        <dbReference type="Proteomes" id="UP001519345"/>
    </source>
</evidence>
<name>A0ABS4IJ66_9BACI</name>
<reference evidence="2 3" key="1">
    <citation type="submission" date="2021-03" db="EMBL/GenBank/DDBJ databases">
        <title>Genomic Encyclopedia of Type Strains, Phase IV (KMG-IV): sequencing the most valuable type-strain genomes for metagenomic binning, comparative biology and taxonomic classification.</title>
        <authorList>
            <person name="Goeker M."/>
        </authorList>
    </citation>
    <scope>NUCLEOTIDE SEQUENCE [LARGE SCALE GENOMIC DNA]</scope>
    <source>
        <strain evidence="2 3">DSM 25609</strain>
    </source>
</reference>
<sequence>MGIETGIGIIIGVFLIWVGYIVRKKGIYSLLPGFFWITWEPVNSEKLGNRIGTLLIILGVLAILTAIFTIWFGAVVGKISAILALIDGIMIFIVIALDQMGR</sequence>